<dbReference type="FunFam" id="3.30.200.20:FF:001155">
    <property type="entry name" value="Uncharacterized protein"/>
    <property type="match status" value="1"/>
</dbReference>
<dbReference type="PROSITE" id="PS00108">
    <property type="entry name" value="PROTEIN_KINASE_ST"/>
    <property type="match status" value="1"/>
</dbReference>
<evidence type="ECO:0000259" key="8">
    <source>
        <dbReference type="PROSITE" id="PS51757"/>
    </source>
</evidence>
<protein>
    <recommendedName>
        <fullName evidence="11">Protein kinase domain-containing protein</fullName>
    </recommendedName>
</protein>
<dbReference type="EMBL" id="CAJJDN010000049">
    <property type="protein sequence ID" value="CAD8086345.1"/>
    <property type="molecule type" value="Genomic_DNA"/>
</dbReference>
<dbReference type="SMART" id="SM00220">
    <property type="entry name" value="S_TKc"/>
    <property type="match status" value="1"/>
</dbReference>
<dbReference type="OrthoDB" id="4062651at2759"/>
<evidence type="ECO:0000313" key="9">
    <source>
        <dbReference type="EMBL" id="CAD8086345.1"/>
    </source>
</evidence>
<evidence type="ECO:0000256" key="2">
    <source>
        <dbReference type="ARBA" id="ARBA00022679"/>
    </source>
</evidence>
<gene>
    <name evidence="9" type="ORF">PSON_ATCC_30995.1.T0490316</name>
</gene>
<dbReference type="Proteomes" id="UP000692954">
    <property type="component" value="Unassembled WGS sequence"/>
</dbReference>
<evidence type="ECO:0000256" key="1">
    <source>
        <dbReference type="ARBA" id="ARBA00022527"/>
    </source>
</evidence>
<keyword evidence="10" id="KW-1185">Reference proteome</keyword>
<dbReference type="GO" id="GO:0003774">
    <property type="term" value="F:cytoskeletal motor activity"/>
    <property type="evidence" value="ECO:0007669"/>
    <property type="project" value="InterPro"/>
</dbReference>
<dbReference type="GO" id="GO:0016459">
    <property type="term" value="C:myosin complex"/>
    <property type="evidence" value="ECO:0007669"/>
    <property type="project" value="InterPro"/>
</dbReference>
<dbReference type="InterPro" id="IPR000961">
    <property type="entry name" value="AGC-kinase_C"/>
</dbReference>
<dbReference type="PANTHER" id="PTHR24351">
    <property type="entry name" value="RIBOSOMAL PROTEIN S6 KINASE"/>
    <property type="match status" value="1"/>
</dbReference>
<keyword evidence="5" id="KW-0067">ATP-binding</keyword>
<keyword evidence="3" id="KW-0547">Nucleotide-binding</keyword>
<accession>A0A8S1NBG4</accession>
<keyword evidence="4" id="KW-0418">Kinase</keyword>
<evidence type="ECO:0008006" key="11">
    <source>
        <dbReference type="Google" id="ProtNLM"/>
    </source>
</evidence>
<keyword evidence="1" id="KW-0723">Serine/threonine-protein kinase</keyword>
<evidence type="ECO:0000256" key="4">
    <source>
        <dbReference type="ARBA" id="ARBA00022777"/>
    </source>
</evidence>
<comment type="caution">
    <text evidence="9">The sequence shown here is derived from an EMBL/GenBank/DDBJ whole genome shotgun (WGS) entry which is preliminary data.</text>
</comment>
<evidence type="ECO:0000313" key="10">
    <source>
        <dbReference type="Proteomes" id="UP000692954"/>
    </source>
</evidence>
<dbReference type="GO" id="GO:0004674">
    <property type="term" value="F:protein serine/threonine kinase activity"/>
    <property type="evidence" value="ECO:0007669"/>
    <property type="project" value="UniProtKB-KW"/>
</dbReference>
<reference evidence="9" key="1">
    <citation type="submission" date="2021-01" db="EMBL/GenBank/DDBJ databases">
        <authorList>
            <consortium name="Genoscope - CEA"/>
            <person name="William W."/>
        </authorList>
    </citation>
    <scope>NUCLEOTIDE SEQUENCE</scope>
</reference>
<proteinExistence type="predicted"/>
<feature type="domain" description="Protein kinase" evidence="6">
    <location>
        <begin position="214"/>
        <end position="468"/>
    </location>
</feature>
<organism evidence="9 10">
    <name type="scientific">Paramecium sonneborni</name>
    <dbReference type="NCBI Taxonomy" id="65129"/>
    <lineage>
        <taxon>Eukaryota</taxon>
        <taxon>Sar</taxon>
        <taxon>Alveolata</taxon>
        <taxon>Ciliophora</taxon>
        <taxon>Intramacronucleata</taxon>
        <taxon>Oligohymenophorea</taxon>
        <taxon>Peniculida</taxon>
        <taxon>Parameciidae</taxon>
        <taxon>Paramecium</taxon>
    </lineage>
</organism>
<dbReference type="PROSITE" id="PS50011">
    <property type="entry name" value="PROTEIN_KINASE_DOM"/>
    <property type="match status" value="1"/>
</dbReference>
<sequence>MHSQEIFNQLLNDLKLQTSDLLSINQEKFFQKQAQPSELILISRNVGKINKRNTEQQRTLVVTSENLYNIDKKTIKRKIQIQKIFGITVSRSSFEFILHVPSETDYRYRSQENRDIILYYLSISLKLNNKDGLKIYIVDQEDLQQFCLYQKATDLQKQIALHPKTKLSFLYPHDFQLQYINILNQPIKSLNPNHKITVLFVHDKLKFRVKLEEYVKNYIIASGSLTKIYLLNHKNDRQKVLVLKTIRSSDIDIDLMEFFLKNYEIEPFMEQLELCVRQTDLIHFFFKFVKGGDLFAHLQHQDSFTETQAKYIIAQVGMALQSVHEKGITYGDLKPENILIDEQGYIYLTDFGFGKLRLYQEQKKQQNVNFSVEYVSPEYLKHGDLTRMSDWYGMGILLYELLMGISPYYNANTEVTIKLICQGDLHFPKGVTISMECKDLISKLLKQDSSTRIGFSNDFQEIQAHPWFQEIDWLELKQKKIKLPYVPEGTLISEQYIKKQQLSDDERGWY</sequence>
<dbReference type="PROSITE" id="PS51757">
    <property type="entry name" value="TH1"/>
    <property type="match status" value="1"/>
</dbReference>
<feature type="domain" description="AGC-kinase C-terminal" evidence="7">
    <location>
        <begin position="469"/>
        <end position="510"/>
    </location>
</feature>
<evidence type="ECO:0000256" key="5">
    <source>
        <dbReference type="ARBA" id="ARBA00022840"/>
    </source>
</evidence>
<dbReference type="InterPro" id="IPR008271">
    <property type="entry name" value="Ser/Thr_kinase_AS"/>
</dbReference>
<dbReference type="InterPro" id="IPR000719">
    <property type="entry name" value="Prot_kinase_dom"/>
</dbReference>
<dbReference type="PROSITE" id="PS51285">
    <property type="entry name" value="AGC_KINASE_CTER"/>
    <property type="match status" value="1"/>
</dbReference>
<keyword evidence="2" id="KW-0808">Transferase</keyword>
<feature type="domain" description="TH1" evidence="8">
    <location>
        <begin position="1"/>
        <end position="189"/>
    </location>
</feature>
<name>A0A8S1NBG4_9CILI</name>
<dbReference type="Pfam" id="PF06017">
    <property type="entry name" value="Myosin_TH1"/>
    <property type="match status" value="1"/>
</dbReference>
<dbReference type="Pfam" id="PF00069">
    <property type="entry name" value="Pkinase"/>
    <property type="match status" value="1"/>
</dbReference>
<dbReference type="AlphaFoldDB" id="A0A8S1NBG4"/>
<evidence type="ECO:0000259" key="6">
    <source>
        <dbReference type="PROSITE" id="PS50011"/>
    </source>
</evidence>
<evidence type="ECO:0000256" key="3">
    <source>
        <dbReference type="ARBA" id="ARBA00022741"/>
    </source>
</evidence>
<dbReference type="FunFam" id="1.10.510.10:FF:000465">
    <property type="entry name" value="Non-specific serine/threonine protein kinase"/>
    <property type="match status" value="1"/>
</dbReference>
<evidence type="ECO:0000259" key="7">
    <source>
        <dbReference type="PROSITE" id="PS51285"/>
    </source>
</evidence>
<dbReference type="InterPro" id="IPR010926">
    <property type="entry name" value="Myosin_TH1"/>
</dbReference>
<dbReference type="GO" id="GO:0005524">
    <property type="term" value="F:ATP binding"/>
    <property type="evidence" value="ECO:0007669"/>
    <property type="project" value="UniProtKB-KW"/>
</dbReference>